<dbReference type="Gene3D" id="2.60.120.620">
    <property type="entry name" value="q2cbj1_9rhob like domain"/>
    <property type="match status" value="1"/>
</dbReference>
<dbReference type="Pfam" id="PF13759">
    <property type="entry name" value="2OG-FeII_Oxy_5"/>
    <property type="match status" value="1"/>
</dbReference>
<dbReference type="SUPFAM" id="SSF51197">
    <property type="entry name" value="Clavaminate synthase-like"/>
    <property type="match status" value="1"/>
</dbReference>
<evidence type="ECO:0000313" key="1">
    <source>
        <dbReference type="EMBL" id="SVD17222.1"/>
    </source>
</evidence>
<sequence>MFDQIVVKVNPGTLLIFLSYLLHSLDLNTSAEERLSVSFNMMSSSFTEKLSKPLW</sequence>
<organism evidence="1">
    <name type="scientific">marine metagenome</name>
    <dbReference type="NCBI Taxonomy" id="408172"/>
    <lineage>
        <taxon>unclassified sequences</taxon>
        <taxon>metagenomes</taxon>
        <taxon>ecological metagenomes</taxon>
    </lineage>
</organism>
<dbReference type="EMBL" id="UINC01133973">
    <property type="protein sequence ID" value="SVD17222.1"/>
    <property type="molecule type" value="Genomic_DNA"/>
</dbReference>
<name>A0A382T5Z8_9ZZZZ</name>
<dbReference type="InterPro" id="IPR012668">
    <property type="entry name" value="CHP02466"/>
</dbReference>
<gene>
    <name evidence="1" type="ORF">METZ01_LOCUS370076</name>
</gene>
<accession>A0A382T5Z8</accession>
<dbReference type="AlphaFoldDB" id="A0A382T5Z8"/>
<protein>
    <submittedName>
        <fullName evidence="1">Uncharacterized protein</fullName>
    </submittedName>
</protein>
<reference evidence="1" key="1">
    <citation type="submission" date="2018-05" db="EMBL/GenBank/DDBJ databases">
        <authorList>
            <person name="Lanie J.A."/>
            <person name="Ng W.-L."/>
            <person name="Kazmierczak K.M."/>
            <person name="Andrzejewski T.M."/>
            <person name="Davidsen T.M."/>
            <person name="Wayne K.J."/>
            <person name="Tettelin H."/>
            <person name="Glass J.I."/>
            <person name="Rusch D."/>
            <person name="Podicherti R."/>
            <person name="Tsui H.-C.T."/>
            <person name="Winkler M.E."/>
        </authorList>
    </citation>
    <scope>NUCLEOTIDE SEQUENCE</scope>
</reference>
<proteinExistence type="predicted"/>